<keyword evidence="10" id="KW-1185">Reference proteome</keyword>
<dbReference type="EMBL" id="BJZO01000070">
    <property type="protein sequence ID" value="GEO82310.1"/>
    <property type="molecule type" value="Genomic_DNA"/>
</dbReference>
<name>A0A512HA91_9PROT</name>
<reference evidence="9 10" key="1">
    <citation type="submission" date="2019-07" db="EMBL/GenBank/DDBJ databases">
        <title>Whole genome shotgun sequence of Rhodospirillum oryzae NBRC 107573.</title>
        <authorList>
            <person name="Hosoyama A."/>
            <person name="Uohara A."/>
            <person name="Ohji S."/>
            <person name="Ichikawa N."/>
        </authorList>
    </citation>
    <scope>NUCLEOTIDE SEQUENCE [LARGE SCALE GENOMIC DNA]</scope>
    <source>
        <strain evidence="9 10">NBRC 107573</strain>
    </source>
</reference>
<feature type="transmembrane region" description="Helical" evidence="7">
    <location>
        <begin position="362"/>
        <end position="382"/>
    </location>
</feature>
<dbReference type="InterPro" id="IPR005891">
    <property type="entry name" value="DevC"/>
</dbReference>
<organism evidence="9 10">
    <name type="scientific">Pararhodospirillum oryzae</name>
    <dbReference type="NCBI Taxonomy" id="478448"/>
    <lineage>
        <taxon>Bacteria</taxon>
        <taxon>Pseudomonadati</taxon>
        <taxon>Pseudomonadota</taxon>
        <taxon>Alphaproteobacteria</taxon>
        <taxon>Rhodospirillales</taxon>
        <taxon>Rhodospirillaceae</taxon>
        <taxon>Pararhodospirillum</taxon>
    </lineage>
</organism>
<evidence type="ECO:0000256" key="5">
    <source>
        <dbReference type="ARBA" id="ARBA00022989"/>
    </source>
</evidence>
<evidence type="ECO:0000256" key="1">
    <source>
        <dbReference type="ARBA" id="ARBA00004651"/>
    </source>
</evidence>
<evidence type="ECO:0000256" key="4">
    <source>
        <dbReference type="ARBA" id="ARBA00022692"/>
    </source>
</evidence>
<dbReference type="AlphaFoldDB" id="A0A512HA91"/>
<evidence type="ECO:0000313" key="9">
    <source>
        <dbReference type="EMBL" id="GEO82310.1"/>
    </source>
</evidence>
<dbReference type="InterPro" id="IPR051125">
    <property type="entry name" value="ABC-4/HrtB_transporter"/>
</dbReference>
<keyword evidence="6 7" id="KW-0472">Membrane</keyword>
<dbReference type="Proteomes" id="UP000321567">
    <property type="component" value="Unassembled WGS sequence"/>
</dbReference>
<dbReference type="OrthoDB" id="180999at2"/>
<dbReference type="RefSeq" id="WP_147164325.1">
    <property type="nucleotide sequence ID" value="NZ_BJZO01000070.1"/>
</dbReference>
<evidence type="ECO:0000256" key="3">
    <source>
        <dbReference type="ARBA" id="ARBA00022475"/>
    </source>
</evidence>
<feature type="transmembrane region" description="Helical" evidence="7">
    <location>
        <begin position="318"/>
        <end position="342"/>
    </location>
</feature>
<accession>A0A512HA91</accession>
<feature type="transmembrane region" description="Helical" evidence="7">
    <location>
        <begin position="277"/>
        <end position="298"/>
    </location>
</feature>
<evidence type="ECO:0000313" key="10">
    <source>
        <dbReference type="Proteomes" id="UP000321567"/>
    </source>
</evidence>
<feature type="transmembrane region" description="Helical" evidence="7">
    <location>
        <begin position="21"/>
        <end position="44"/>
    </location>
</feature>
<keyword evidence="5 7" id="KW-1133">Transmembrane helix</keyword>
<evidence type="ECO:0000256" key="6">
    <source>
        <dbReference type="ARBA" id="ARBA00023136"/>
    </source>
</evidence>
<dbReference type="PANTHER" id="PTHR43738">
    <property type="entry name" value="ABC TRANSPORTER, MEMBRANE PROTEIN"/>
    <property type="match status" value="1"/>
</dbReference>
<dbReference type="InterPro" id="IPR003838">
    <property type="entry name" value="ABC3_permease_C"/>
</dbReference>
<sequence length="395" mass="43531">MRDLILSLRLKVGTQQLYRQLTNTILALVGVTMSMIVLFVQLGMQDAVYGSGVRIHKNLVGEIAVVEPTFRSIQTFTTVDRDMLEVAERYPGVEKAMPFYYGNMPLISLKDGSAQQILVYGIDPVYPALDLPGLADQMQEITHDRHYLYDIQSRPRYGDLANTPGEPDGLRILGPLNAEQLRREVVIGGFFSLGPNILYDGALITSTNNYAIAPGSPLSQVAIISVKLKPGIDPLVARDAIADLVGKKAMVLTKEQLIETEKLFWARETPIGRIIDLGLVVGLAIGILFVYQAVFQVIKTNIPEYAVLKSLGYSTTFFAWVVIQISGIVVLVSYIVGLLLSIWIFSVTEEATHLGMYLSPRILLMVLLMTAGMALASAFLALRRLLKVDPVTLFS</sequence>
<protein>
    <recommendedName>
        <fullName evidence="8">ABC3 transporter permease C-terminal domain-containing protein</fullName>
    </recommendedName>
</protein>
<comment type="subcellular location">
    <subcellularLocation>
        <location evidence="1">Cell membrane</location>
        <topology evidence="1">Multi-pass membrane protein</topology>
    </subcellularLocation>
</comment>
<feature type="domain" description="ABC3 transporter permease C-terminal" evidence="8">
    <location>
        <begin position="279"/>
        <end position="390"/>
    </location>
</feature>
<evidence type="ECO:0000259" key="8">
    <source>
        <dbReference type="Pfam" id="PF02687"/>
    </source>
</evidence>
<keyword evidence="3" id="KW-1003">Cell membrane</keyword>
<comment type="caution">
    <text evidence="9">The sequence shown here is derived from an EMBL/GenBank/DDBJ whole genome shotgun (WGS) entry which is preliminary data.</text>
</comment>
<keyword evidence="4 7" id="KW-0812">Transmembrane</keyword>
<proteinExistence type="predicted"/>
<dbReference type="PIRSF" id="PIRSF031773">
    <property type="entry name" value="DevC"/>
    <property type="match status" value="1"/>
</dbReference>
<dbReference type="GO" id="GO:0005886">
    <property type="term" value="C:plasma membrane"/>
    <property type="evidence" value="ECO:0007669"/>
    <property type="project" value="UniProtKB-SubCell"/>
</dbReference>
<keyword evidence="2" id="KW-0813">Transport</keyword>
<gene>
    <name evidence="9" type="ORF">ROR02_24410</name>
</gene>
<evidence type="ECO:0000256" key="7">
    <source>
        <dbReference type="SAM" id="Phobius"/>
    </source>
</evidence>
<dbReference type="PANTHER" id="PTHR43738:SF1">
    <property type="entry name" value="HEMIN TRANSPORT SYSTEM PERMEASE PROTEIN HRTB-RELATED"/>
    <property type="match status" value="1"/>
</dbReference>
<evidence type="ECO:0000256" key="2">
    <source>
        <dbReference type="ARBA" id="ARBA00022448"/>
    </source>
</evidence>
<dbReference type="Pfam" id="PF02687">
    <property type="entry name" value="FtsX"/>
    <property type="match status" value="1"/>
</dbReference>